<dbReference type="AlphaFoldDB" id="A0A212RT90"/>
<dbReference type="InterPro" id="IPR001789">
    <property type="entry name" value="Sig_transdc_resp-reg_receiver"/>
</dbReference>
<dbReference type="Gene3D" id="3.30.565.10">
    <property type="entry name" value="Histidine kinase-like ATPase, C-terminal domain"/>
    <property type="match status" value="1"/>
</dbReference>
<dbReference type="InterPro" id="IPR036097">
    <property type="entry name" value="HisK_dim/P_sf"/>
</dbReference>
<dbReference type="PRINTS" id="PR00344">
    <property type="entry name" value="BCTRLSENSOR"/>
</dbReference>
<dbReference type="SMART" id="SM00387">
    <property type="entry name" value="HATPase_c"/>
    <property type="match status" value="1"/>
</dbReference>
<dbReference type="InterPro" id="IPR003661">
    <property type="entry name" value="HisK_dim/P_dom"/>
</dbReference>
<dbReference type="InterPro" id="IPR000014">
    <property type="entry name" value="PAS"/>
</dbReference>
<dbReference type="SMART" id="SM00388">
    <property type="entry name" value="HisKA"/>
    <property type="match status" value="1"/>
</dbReference>
<feature type="transmembrane region" description="Helical" evidence="5">
    <location>
        <begin position="44"/>
        <end position="69"/>
    </location>
</feature>
<dbReference type="PROSITE" id="PS50110">
    <property type="entry name" value="RESPONSE_REGULATORY"/>
    <property type="match status" value="1"/>
</dbReference>
<gene>
    <name evidence="8" type="ORF">SAMN06265338_10755</name>
</gene>
<dbReference type="RefSeq" id="WP_244593100.1">
    <property type="nucleotide sequence ID" value="NZ_FYDG01000007.1"/>
</dbReference>
<name>A0A212RT90_RHOAC</name>
<evidence type="ECO:0000259" key="7">
    <source>
        <dbReference type="PROSITE" id="PS50110"/>
    </source>
</evidence>
<reference evidence="9" key="1">
    <citation type="submission" date="2017-06" db="EMBL/GenBank/DDBJ databases">
        <authorList>
            <person name="Varghese N."/>
            <person name="Submissions S."/>
        </authorList>
    </citation>
    <scope>NUCLEOTIDE SEQUENCE [LARGE SCALE GENOMIC DNA]</scope>
    <source>
        <strain evidence="9">DSM 137</strain>
    </source>
</reference>
<feature type="transmembrane region" description="Helical" evidence="5">
    <location>
        <begin position="18"/>
        <end position="38"/>
    </location>
</feature>
<sequence length="853" mass="91885">MRPDSMHIAAEREGARRLIVLAVAALALAALAGLAYFPNEQTPMLLLFLLLSLAFIGALGLIAFAAGFLSTNATRASDNVARLLADTSPDGLLATEGESRIIYANDAYLALAGAPAAAARGETGPRTVDRLFAGAPEVAEPLYRLATAAREGKRCAEELRVTPALIGDAEVAWYRITVRPLERPAPGRAAAPGGRRTSSPAALWTISDVTRERERHENVFQELQHAIDFLDHAPAGFFSTDARGNISYMNATLADWLDFDLSQVGAGGLALRDIIADDSASLLVLGAGGPNTVRTEQIDLDLRRRDGLRLPARLLHRVAFGADGSPGASRTLALNRSPGGEPAEEARAAEVRFARFFNSTPMAIATVDRAGKILRSNAAFAKLLPGALTAPDGDRNVLAGVAQAHRSGLLRAVQDAASGSEDNAPIDAALTETGKSARLFVTPNEENGERGASVFVLDTTEERNREEQLHQSQKMQAVGQLAGGVAHDFNNVLTAILGYSELLLANHRPTDPSFQDIMQIKQNANRAAGLVRQLLAFSRRQTLRPQVLQLGDVLSDLQMLTRRLVGEKIDVSLKQARDLWLVKADLNQFEQVIMNLVVNARDAMPDGGKILLRVKNVAASECAAYAYKQLPEADYVIVEVEDNGAGIPVEIRDKIFDPFFTTKDVGKGTGLGLSMVYGIVKQTGGFIYCDSTVGRGTTFRIFLTRHIPVAEAPVEEEKPGKPEKKPASADHTGVGVVLLVEDEEAVRSFGARALSSRGYTVLEAESGVDALRVVDENPGRIDLVVSDVVMPEMDGPTMFGELRKRGIKARVIFVSGYAEDAFSKNLPEGEDFGFMPKPFTLKQLIETVKSNMR</sequence>
<evidence type="ECO:0000313" key="9">
    <source>
        <dbReference type="Proteomes" id="UP000198418"/>
    </source>
</evidence>
<evidence type="ECO:0000256" key="2">
    <source>
        <dbReference type="ARBA" id="ARBA00012438"/>
    </source>
</evidence>
<comment type="catalytic activity">
    <reaction evidence="1">
        <text>ATP + protein L-histidine = ADP + protein N-phospho-L-histidine.</text>
        <dbReference type="EC" id="2.7.13.3"/>
    </reaction>
</comment>
<dbReference type="Proteomes" id="UP000198418">
    <property type="component" value="Unassembled WGS sequence"/>
</dbReference>
<dbReference type="PANTHER" id="PTHR43065:SF42">
    <property type="entry name" value="TWO-COMPONENT SENSOR PPRA"/>
    <property type="match status" value="1"/>
</dbReference>
<protein>
    <recommendedName>
        <fullName evidence="2">histidine kinase</fullName>
        <ecNumber evidence="2">2.7.13.3</ecNumber>
    </recommendedName>
</protein>
<dbReference type="GO" id="GO:0000155">
    <property type="term" value="F:phosphorelay sensor kinase activity"/>
    <property type="evidence" value="ECO:0007669"/>
    <property type="project" value="InterPro"/>
</dbReference>
<evidence type="ECO:0000256" key="5">
    <source>
        <dbReference type="SAM" id="Phobius"/>
    </source>
</evidence>
<evidence type="ECO:0000313" key="8">
    <source>
        <dbReference type="EMBL" id="SNB75884.1"/>
    </source>
</evidence>
<evidence type="ECO:0000256" key="4">
    <source>
        <dbReference type="PROSITE-ProRule" id="PRU00169"/>
    </source>
</evidence>
<dbReference type="InterPro" id="IPR013656">
    <property type="entry name" value="PAS_4"/>
</dbReference>
<accession>A0A212RT90</accession>
<dbReference type="PROSITE" id="PS50109">
    <property type="entry name" value="HIS_KIN"/>
    <property type="match status" value="1"/>
</dbReference>
<keyword evidence="8" id="KW-0418">Kinase</keyword>
<evidence type="ECO:0000256" key="3">
    <source>
        <dbReference type="ARBA" id="ARBA00022553"/>
    </source>
</evidence>
<dbReference type="FunFam" id="1.10.287.130:FF:000037">
    <property type="entry name" value="Hybrid sensor histidine kinase/response regulator"/>
    <property type="match status" value="1"/>
</dbReference>
<evidence type="ECO:0000256" key="1">
    <source>
        <dbReference type="ARBA" id="ARBA00000085"/>
    </source>
</evidence>
<dbReference type="Pfam" id="PF00512">
    <property type="entry name" value="HisKA"/>
    <property type="match status" value="1"/>
</dbReference>
<dbReference type="SMART" id="SM00448">
    <property type="entry name" value="REC"/>
    <property type="match status" value="1"/>
</dbReference>
<dbReference type="CDD" id="cd00082">
    <property type="entry name" value="HisKA"/>
    <property type="match status" value="1"/>
</dbReference>
<dbReference type="Gene3D" id="3.40.50.2300">
    <property type="match status" value="1"/>
</dbReference>
<feature type="domain" description="Histidine kinase" evidence="6">
    <location>
        <begin position="484"/>
        <end position="707"/>
    </location>
</feature>
<dbReference type="Pfam" id="PF13188">
    <property type="entry name" value="PAS_8"/>
    <property type="match status" value="1"/>
</dbReference>
<dbReference type="InterPro" id="IPR005467">
    <property type="entry name" value="His_kinase_dom"/>
</dbReference>
<dbReference type="SUPFAM" id="SSF52172">
    <property type="entry name" value="CheY-like"/>
    <property type="match status" value="1"/>
</dbReference>
<keyword evidence="3 4" id="KW-0597">Phosphoprotein</keyword>
<feature type="domain" description="Response regulatory" evidence="7">
    <location>
        <begin position="736"/>
        <end position="852"/>
    </location>
</feature>
<dbReference type="SMART" id="SM00091">
    <property type="entry name" value="PAS"/>
    <property type="match status" value="3"/>
</dbReference>
<dbReference type="SUPFAM" id="SSF55874">
    <property type="entry name" value="ATPase domain of HSP90 chaperone/DNA topoisomerase II/histidine kinase"/>
    <property type="match status" value="1"/>
</dbReference>
<evidence type="ECO:0000259" key="6">
    <source>
        <dbReference type="PROSITE" id="PS50109"/>
    </source>
</evidence>
<keyword evidence="5" id="KW-0472">Membrane</keyword>
<dbReference type="InterPro" id="IPR004358">
    <property type="entry name" value="Sig_transdc_His_kin-like_C"/>
</dbReference>
<feature type="modified residue" description="4-aspartylphosphate" evidence="4">
    <location>
        <position position="787"/>
    </location>
</feature>
<keyword evidence="9" id="KW-1185">Reference proteome</keyword>
<dbReference type="EMBL" id="FYDG01000007">
    <property type="protein sequence ID" value="SNB75884.1"/>
    <property type="molecule type" value="Genomic_DNA"/>
</dbReference>
<dbReference type="InterPro" id="IPR003594">
    <property type="entry name" value="HATPase_dom"/>
</dbReference>
<dbReference type="Gene3D" id="3.30.450.20">
    <property type="entry name" value="PAS domain"/>
    <property type="match status" value="2"/>
</dbReference>
<proteinExistence type="predicted"/>
<dbReference type="InterPro" id="IPR011006">
    <property type="entry name" value="CheY-like_superfamily"/>
</dbReference>
<dbReference type="SUPFAM" id="SSF47384">
    <property type="entry name" value="Homodimeric domain of signal transducing histidine kinase"/>
    <property type="match status" value="1"/>
</dbReference>
<dbReference type="PANTHER" id="PTHR43065">
    <property type="entry name" value="SENSOR HISTIDINE KINASE"/>
    <property type="match status" value="1"/>
</dbReference>
<dbReference type="EC" id="2.7.13.3" evidence="2"/>
<dbReference type="Pfam" id="PF00072">
    <property type="entry name" value="Response_reg"/>
    <property type="match status" value="1"/>
</dbReference>
<keyword evidence="8" id="KW-0808">Transferase</keyword>
<dbReference type="NCBIfam" id="NF046020">
    <property type="entry name" value="HisKinCckABruc"/>
    <property type="match status" value="1"/>
</dbReference>
<dbReference type="SUPFAM" id="SSF55785">
    <property type="entry name" value="PYP-like sensor domain (PAS domain)"/>
    <property type="match status" value="3"/>
</dbReference>
<organism evidence="8 9">
    <name type="scientific">Rhodoblastus acidophilus</name>
    <name type="common">Rhodopseudomonas acidophila</name>
    <dbReference type="NCBI Taxonomy" id="1074"/>
    <lineage>
        <taxon>Bacteria</taxon>
        <taxon>Pseudomonadati</taxon>
        <taxon>Pseudomonadota</taxon>
        <taxon>Alphaproteobacteria</taxon>
        <taxon>Hyphomicrobiales</taxon>
        <taxon>Rhodoblastaceae</taxon>
        <taxon>Rhodoblastus</taxon>
    </lineage>
</organism>
<dbReference type="Gene3D" id="1.10.287.130">
    <property type="match status" value="1"/>
</dbReference>
<dbReference type="InterPro" id="IPR036890">
    <property type="entry name" value="HATPase_C_sf"/>
</dbReference>
<dbReference type="Pfam" id="PF08448">
    <property type="entry name" value="PAS_4"/>
    <property type="match status" value="1"/>
</dbReference>
<dbReference type="Pfam" id="PF02518">
    <property type="entry name" value="HATPase_c"/>
    <property type="match status" value="1"/>
</dbReference>
<keyword evidence="5" id="KW-1133">Transmembrane helix</keyword>
<keyword evidence="5" id="KW-0812">Transmembrane</keyword>
<dbReference type="InterPro" id="IPR035965">
    <property type="entry name" value="PAS-like_dom_sf"/>
</dbReference>